<dbReference type="Proteomes" id="UP001157046">
    <property type="component" value="Unassembled WGS sequence"/>
</dbReference>
<keyword evidence="2" id="KW-1185">Reference proteome</keyword>
<reference evidence="2" key="1">
    <citation type="journal article" date="2019" name="Int. J. Syst. Evol. Microbiol.">
        <title>The Global Catalogue of Microorganisms (GCM) 10K type strain sequencing project: providing services to taxonomists for standard genome sequencing and annotation.</title>
        <authorList>
            <consortium name="The Broad Institute Genomics Platform"/>
            <consortium name="The Broad Institute Genome Sequencing Center for Infectious Disease"/>
            <person name="Wu L."/>
            <person name="Ma J."/>
        </authorList>
    </citation>
    <scope>NUCLEOTIDE SEQUENCE [LARGE SCALE GENOMIC DNA]</scope>
    <source>
        <strain evidence="2">NBRC 102030</strain>
    </source>
</reference>
<proteinExistence type="predicted"/>
<name>A0ABQ6J0D2_9GAMM</name>
<protein>
    <submittedName>
        <fullName evidence="1">Uncharacterized protein</fullName>
    </submittedName>
</protein>
<comment type="caution">
    <text evidence="1">The sequence shown here is derived from an EMBL/GenBank/DDBJ whole genome shotgun (WGS) entry which is preliminary data.</text>
</comment>
<gene>
    <name evidence="1" type="ORF">GCM10025855_11330</name>
</gene>
<dbReference type="RefSeq" id="WP_248937991.1">
    <property type="nucleotide sequence ID" value="NZ_BSUY01000001.1"/>
</dbReference>
<dbReference type="EMBL" id="BSUY01000001">
    <property type="protein sequence ID" value="GMA81600.1"/>
    <property type="molecule type" value="Genomic_DNA"/>
</dbReference>
<organism evidence="1 2">
    <name type="scientific">Shewanella glacialipiscicola</name>
    <dbReference type="NCBI Taxonomy" id="614069"/>
    <lineage>
        <taxon>Bacteria</taxon>
        <taxon>Pseudomonadati</taxon>
        <taxon>Pseudomonadota</taxon>
        <taxon>Gammaproteobacteria</taxon>
        <taxon>Alteromonadales</taxon>
        <taxon>Shewanellaceae</taxon>
        <taxon>Shewanella</taxon>
    </lineage>
</organism>
<sequence length="309" mass="35225">MNYSIYKTQLDSFKSNRQGKAALRKIFGKKPVNLQDLLSIVRQRLIETEGKSEFNLGMGKILSEEMLWSECGSPVIFIENEALANNLFTAEFDFKNNFTVQPPFKSFALSFPKGTLVNGVKLTSCLVTIMTEQEFVDLYKDKCQPIWGEFATTYPNQLCVHVHYRREEFRTDSCFSPIPILTETLTKNAKKPLPNRSTDVLDALTRIALSLCVYHSATDGKKLVDGYPKSAVTLPIGKNRSAFKGLMLCAPVQNKSAGEARKIKYRIPFYRNLRAKRYYQGKYKDLKPGTRWVLVKEVDTTNSMNTMLH</sequence>
<evidence type="ECO:0000313" key="1">
    <source>
        <dbReference type="EMBL" id="GMA81600.1"/>
    </source>
</evidence>
<evidence type="ECO:0000313" key="2">
    <source>
        <dbReference type="Proteomes" id="UP001157046"/>
    </source>
</evidence>
<accession>A0ABQ6J0D2</accession>